<protein>
    <recommendedName>
        <fullName evidence="1">DNA helicase/primase</fullName>
        <ecNumber evidence="1">2.7.7.-</ecNumber>
        <ecNumber evidence="1">3.6.4.12</ecNumber>
    </recommendedName>
</protein>
<feature type="compositionally biased region" description="Acidic residues" evidence="2">
    <location>
        <begin position="550"/>
        <end position="561"/>
    </location>
</feature>
<dbReference type="PANTHER" id="PTHR12873:SF0">
    <property type="entry name" value="TWINKLE MTDNA HELICASE"/>
    <property type="match status" value="1"/>
</dbReference>
<keyword evidence="1" id="KW-0863">Zinc-finger</keyword>
<dbReference type="PANTHER" id="PTHR12873">
    <property type="entry name" value="T7-LIKE MITOCHONDRIAL DNA HELICASE"/>
    <property type="match status" value="1"/>
</dbReference>
<dbReference type="Pfam" id="PF03796">
    <property type="entry name" value="DnaB_C"/>
    <property type="match status" value="1"/>
</dbReference>
<sequence length="576" mass="63637">MSDHDEQEDSSLLHKGPCEFCGSSDARAVYTDGHSFCFACTPEDAWKAGEDYQGDGAKGRPTGSRAEGCLSFSEKSGRYSALPKRGIQENICKQFGYWLGTLKGTTHQIANYYGDDGSIVAQKVRNASKEFFIAGTMPKDALFGKHLWSGGKKLVITEGEIDCLTVAQLQGGKYPVVSIPRGAKDAKKTLAANMDWLDGFQEIILMFDMDKDGRDAAMECAEILPPGKVYIAKLPLKDANACIMDGQSAAVIDQIWNAEKFVPDGVVNMRMLRERIRTKKAVEQLPFIAPFKLREMTKDVRPGELILVTSGSGSGKSTFVRQNVHNWFANAGVPVGVAMLEEAVEETVQDIVGLHMGVRVRQNPEGYSEDAFWAAYDELEAHDKLHLYDAFAASAEDRLLARMAYMVDVEGCRVIVLDHISIVVSAMDGDNDERKMIDRLMTKLKSFAKAKDIVMVVICHLKNPEKGKPHEEGRAITITDLRGSGGLRQLSDTIIAAERNQQCPFNSNVILFRVLKCRFTGCTGPAGYMSYNPHTGLLECMPINWKPREDEDQGDFGDEGDFTPGDLPDHMKEGDF</sequence>
<dbReference type="CDD" id="cd19483">
    <property type="entry name" value="RecA-like_Gp4D_helicase"/>
    <property type="match status" value="1"/>
</dbReference>
<keyword evidence="1" id="KW-0479">Metal-binding</keyword>
<dbReference type="InterPro" id="IPR048774">
    <property type="entry name" value="Helic-prim_T7_N"/>
</dbReference>
<feature type="site" description="dTTP/dATP binding" evidence="1">
    <location>
        <position position="518"/>
    </location>
</feature>
<feature type="compositionally biased region" description="Basic and acidic residues" evidence="2">
    <location>
        <begin position="567"/>
        <end position="576"/>
    </location>
</feature>
<dbReference type="Gene3D" id="2.20.25.10">
    <property type="match status" value="1"/>
</dbReference>
<dbReference type="InterPro" id="IPR027417">
    <property type="entry name" value="P-loop_NTPase"/>
</dbReference>
<feature type="binding site" evidence="1">
    <location>
        <position position="37"/>
    </location>
    <ligand>
        <name>Zn(2+)</name>
        <dbReference type="ChEBI" id="CHEBI:29105"/>
    </ligand>
</feature>
<dbReference type="GO" id="GO:0008270">
    <property type="term" value="F:zinc ion binding"/>
    <property type="evidence" value="ECO:0007669"/>
    <property type="project" value="UniProtKB-UniRule"/>
</dbReference>
<dbReference type="SUPFAM" id="SSF52540">
    <property type="entry name" value="P-loop containing nucleoside triphosphate hydrolases"/>
    <property type="match status" value="1"/>
</dbReference>
<dbReference type="SUPFAM" id="SSF56731">
    <property type="entry name" value="DNA primase core"/>
    <property type="match status" value="1"/>
</dbReference>
<comment type="catalytic activity">
    <reaction evidence="1">
        <text>ATP + H2O = ADP + phosphate + H(+)</text>
        <dbReference type="Rhea" id="RHEA:13065"/>
        <dbReference type="ChEBI" id="CHEBI:15377"/>
        <dbReference type="ChEBI" id="CHEBI:15378"/>
        <dbReference type="ChEBI" id="CHEBI:30616"/>
        <dbReference type="ChEBI" id="CHEBI:43474"/>
        <dbReference type="ChEBI" id="CHEBI:456216"/>
        <dbReference type="EC" id="3.6.4.12"/>
    </reaction>
</comment>
<keyword evidence="1" id="KW-0511">Multifunctional enzyme</keyword>
<comment type="function">
    <text evidence="1">ATP-dependent DNA helicase and primase essential for viral DNA replication and recombination. The helicase moves 5' -&gt; 3' on the lagging strand template, unwinding the DNA duplex ahead of the leading strand polymerase at the replication fork and generating ssDNA for both leading and lagging strand synthesis. ATP or dTTP hydrolysis propels each helicase domain to translocate sequentially along DNA. Mediates strand transfer when a joint molecule is available and participates in recombinational DNA repair through its role in strand exchange. Primase activity synthesizes short RNA primers at the sequence 5'-GTC-3' on the lagging strand that the polymerase elongates using dNTPs and providing the primase is still present.</text>
</comment>
<feature type="site" description="dTTP/dATP binding" evidence="1">
    <location>
        <position position="359"/>
    </location>
</feature>
<feature type="region of interest" description="Disordered" evidence="2">
    <location>
        <begin position="548"/>
        <end position="576"/>
    </location>
</feature>
<keyword evidence="5" id="KW-1185">Reference proteome</keyword>
<dbReference type="SMART" id="SM00493">
    <property type="entry name" value="TOPRIM"/>
    <property type="match status" value="1"/>
</dbReference>
<feature type="binding site" evidence="1">
    <location>
        <begin position="310"/>
        <end position="317"/>
    </location>
    <ligand>
        <name>ATP</name>
        <dbReference type="ChEBI" id="CHEBI:30616"/>
    </ligand>
</feature>
<keyword evidence="1" id="KW-0378">Hydrolase</keyword>
<dbReference type="SMART" id="SM00778">
    <property type="entry name" value="Prim_Zn_Ribbon"/>
    <property type="match status" value="1"/>
</dbReference>
<organism evidence="4 5">
    <name type="scientific">Pseudomonas phage PSA6</name>
    <dbReference type="NCBI Taxonomy" id="3038281"/>
    <lineage>
        <taxon>Viruses</taxon>
        <taxon>Duplodnaviria</taxon>
        <taxon>Heunggongvirae</taxon>
        <taxon>Uroviricota</taxon>
        <taxon>Caudoviricetes</taxon>
        <taxon>Autographivirales</taxon>
        <taxon>Autotranscriptaviridae</taxon>
        <taxon>Studiervirinae</taxon>
        <taxon>Phutvirus</taxon>
        <taxon>Phutvirus PSA6</taxon>
    </lineage>
</organism>
<evidence type="ECO:0000313" key="5">
    <source>
        <dbReference type="Proteomes" id="UP001224657"/>
    </source>
</evidence>
<dbReference type="InterPro" id="IPR027032">
    <property type="entry name" value="Twinkle-like"/>
</dbReference>
<comment type="cofactor">
    <cofactor evidence="1">
        <name>Mg(2+)</name>
        <dbReference type="ChEBI" id="CHEBI:18420"/>
    </cofactor>
    <text evidence="1">Binds 2 Mg(2+), one of which is catalytic.</text>
</comment>
<evidence type="ECO:0000256" key="1">
    <source>
        <dbReference type="HAMAP-Rule" id="MF_04154"/>
    </source>
</evidence>
<keyword evidence="1" id="KW-0639">Primosome</keyword>
<evidence type="ECO:0000259" key="3">
    <source>
        <dbReference type="PROSITE" id="PS51199"/>
    </source>
</evidence>
<dbReference type="CDD" id="cd01029">
    <property type="entry name" value="TOPRIM_primases"/>
    <property type="match status" value="1"/>
</dbReference>
<dbReference type="InterPro" id="IPR013237">
    <property type="entry name" value="Phage_T7_Gp4_N"/>
</dbReference>
<feature type="binding site" evidence="1">
    <location>
        <position position="208"/>
    </location>
    <ligand>
        <name>Mg(2+)</name>
        <dbReference type="ChEBI" id="CHEBI:18420"/>
        <label>1</label>
        <note>catalytic</note>
    </ligand>
</feature>
<dbReference type="Pfam" id="PF21268">
    <property type="entry name" value="Helic-prim_T7_N"/>
    <property type="match status" value="1"/>
</dbReference>
<dbReference type="GO" id="GO:0006269">
    <property type="term" value="P:DNA replication, synthesis of primer"/>
    <property type="evidence" value="ECO:0007669"/>
    <property type="project" value="UniProtKB-KW"/>
</dbReference>
<dbReference type="GO" id="GO:0016787">
    <property type="term" value="F:hydrolase activity"/>
    <property type="evidence" value="ECO:0007669"/>
    <property type="project" value="UniProtKB-KW"/>
</dbReference>
<comment type="domain">
    <text evidence="1">The N-terminus zinc finger domain is essential for delivering the primed DNA template to the DNA polymerase. The central core domain contains the primase activity. The C-terminus region is responsible for the helicase activity and binds 1 Mg(2+)-dTTP.</text>
</comment>
<feature type="zinc finger region" description="C4-like; zinc ribbon fold" evidence="1">
    <location>
        <begin position="18"/>
        <end position="40"/>
    </location>
</feature>
<feature type="binding site" evidence="1">
    <location>
        <position position="40"/>
    </location>
    <ligand>
        <name>Zn(2+)</name>
        <dbReference type="ChEBI" id="CHEBI:29105"/>
    </ligand>
</feature>
<dbReference type="Gene3D" id="3.40.50.300">
    <property type="entry name" value="P-loop containing nucleotide triphosphate hydrolases"/>
    <property type="match status" value="1"/>
</dbReference>
<keyword evidence="1" id="KW-0460">Magnesium</keyword>
<comment type="similarity">
    <text evidence="1">Belongs to the Teseptimavirus DNA helicase/primase family.</text>
</comment>
<dbReference type="Gene3D" id="3.40.1360.10">
    <property type="match status" value="1"/>
</dbReference>
<name>A0AAF0GDR9_9CAUD</name>
<dbReference type="Proteomes" id="UP001224657">
    <property type="component" value="Segment"/>
</dbReference>
<feature type="site" description="dTTP/dATP binding" evidence="1">
    <location>
        <position position="499"/>
    </location>
</feature>
<dbReference type="EC" id="3.6.4.12" evidence="1"/>
<dbReference type="GO" id="GO:0003697">
    <property type="term" value="F:single-stranded DNA binding"/>
    <property type="evidence" value="ECO:0007669"/>
    <property type="project" value="InterPro"/>
</dbReference>
<keyword evidence="1 4" id="KW-0547">Nucleotide-binding</keyword>
<feature type="binding site" evidence="1">
    <location>
        <position position="21"/>
    </location>
    <ligand>
        <name>Zn(2+)</name>
        <dbReference type="ChEBI" id="CHEBI:29105"/>
    </ligand>
</feature>
<feature type="domain" description="SF4 helicase" evidence="3">
    <location>
        <begin position="279"/>
        <end position="544"/>
    </location>
</feature>
<feature type="site" description="dTTP/dATP binding" evidence="1">
    <location>
        <position position="460"/>
    </location>
</feature>
<feature type="binding site" evidence="1">
    <location>
        <position position="158"/>
    </location>
    <ligand>
        <name>Mg(2+)</name>
        <dbReference type="ChEBI" id="CHEBI:18420"/>
        <label>1</label>
        <note>catalytic</note>
    </ligand>
</feature>
<feature type="binding site" evidence="1">
    <location>
        <position position="238"/>
    </location>
    <ligand>
        <name>Mg(2+)</name>
        <dbReference type="ChEBI" id="CHEBI:18420"/>
        <label>2</label>
    </ligand>
</feature>
<dbReference type="GO" id="GO:0003899">
    <property type="term" value="F:DNA-directed RNA polymerase activity"/>
    <property type="evidence" value="ECO:0007669"/>
    <property type="project" value="UniProtKB-UniRule"/>
</dbReference>
<dbReference type="InterPro" id="IPR034154">
    <property type="entry name" value="TOPRIM_DnaG/twinkle"/>
</dbReference>
<accession>A0AAF0GDR9</accession>
<dbReference type="HAMAP" id="MF_04154">
    <property type="entry name" value="Helic_Prim_T7"/>
    <property type="match status" value="1"/>
</dbReference>
<dbReference type="SUPFAM" id="SSF57783">
    <property type="entry name" value="Zinc beta-ribbon"/>
    <property type="match status" value="1"/>
</dbReference>
<dbReference type="EMBL" id="OQ716796">
    <property type="protein sequence ID" value="WGH15429.1"/>
    <property type="molecule type" value="Genomic_DNA"/>
</dbReference>
<feature type="site" description="dTTP/dATP binding" evidence="1">
    <location>
        <position position="531"/>
    </location>
</feature>
<proteinExistence type="inferred from homology"/>
<reference evidence="4" key="1">
    <citation type="submission" date="2023-03" db="EMBL/GenBank/DDBJ databases">
        <authorList>
            <person name="Cao G."/>
            <person name="Liao Y."/>
        </authorList>
    </citation>
    <scope>NUCLEOTIDE SEQUENCE</scope>
    <source>
        <strain evidence="4">PSA6</strain>
    </source>
</reference>
<comment type="subunit">
    <text evidence="1">Homohexamer. Assembles as a hexamer onto linear or circular ssDNA in the presence of ATP or dTTP. Interacts (via C-terminus) with the viral DNA polymerase that is bound to DNA; this interaction is essential to initiate leading-strand DNA synthesis. The priming complex consists of 2 DNA polymerases and 1 helicase-primase hexamer that assemble on the DNA template. Interacts with the single-stranded DNA-binding protein. Part of the replicase complex that includes the DNA polymerase, the primase/helicase and the single-stranded DNA binding protein.</text>
</comment>
<dbReference type="GO" id="GO:0005524">
    <property type="term" value="F:ATP binding"/>
    <property type="evidence" value="ECO:0007669"/>
    <property type="project" value="UniProtKB-UniRule"/>
</dbReference>
<dbReference type="GO" id="GO:0039693">
    <property type="term" value="P:viral DNA genome replication"/>
    <property type="evidence" value="ECO:0007669"/>
    <property type="project" value="UniProtKB-UniRule"/>
</dbReference>
<keyword evidence="1" id="KW-1194">Viral DNA replication</keyword>
<comment type="caution">
    <text evidence="1">Lacks conserved residue(s) required for the propagation of feature annotation.</text>
</comment>
<keyword evidence="1" id="KW-0862">Zinc</keyword>
<dbReference type="InterPro" id="IPR007694">
    <property type="entry name" value="DNA_helicase_DnaB-like_C"/>
</dbReference>
<dbReference type="EC" id="2.7.7.-" evidence="1"/>
<dbReference type="Pfam" id="PF13155">
    <property type="entry name" value="Toprim_2"/>
    <property type="match status" value="1"/>
</dbReference>
<keyword evidence="1" id="KW-0235">DNA replication</keyword>
<keyword evidence="1 4" id="KW-0347">Helicase</keyword>
<dbReference type="PROSITE" id="PS51199">
    <property type="entry name" value="SF4_HELICASE"/>
    <property type="match status" value="1"/>
</dbReference>
<keyword evidence="1" id="KW-0548">Nucleotidyltransferase</keyword>
<evidence type="ECO:0000256" key="2">
    <source>
        <dbReference type="SAM" id="MobiDB-lite"/>
    </source>
</evidence>
<dbReference type="GO" id="GO:0043139">
    <property type="term" value="F:5'-3' DNA helicase activity"/>
    <property type="evidence" value="ECO:0007669"/>
    <property type="project" value="InterPro"/>
</dbReference>
<dbReference type="InterPro" id="IPR006171">
    <property type="entry name" value="TOPRIM_dom"/>
</dbReference>
<dbReference type="InterPro" id="IPR046394">
    <property type="entry name" value="Helic_Prim_T7"/>
</dbReference>
<dbReference type="Gene3D" id="2.20.25.180">
    <property type="match status" value="1"/>
</dbReference>
<keyword evidence="1" id="KW-0067">ATP-binding</keyword>
<keyword evidence="1" id="KW-0808">Transferase</keyword>
<feature type="binding site" evidence="1">
    <location>
        <position position="18"/>
    </location>
    <ligand>
        <name>Zn(2+)</name>
        <dbReference type="ChEBI" id="CHEBI:29105"/>
    </ligand>
</feature>
<evidence type="ECO:0000313" key="4">
    <source>
        <dbReference type="EMBL" id="WGH15429.1"/>
    </source>
</evidence>